<feature type="chain" id="PRO_5039201269" evidence="11">
    <location>
        <begin position="25"/>
        <end position="566"/>
    </location>
</feature>
<evidence type="ECO:0000256" key="6">
    <source>
        <dbReference type="ARBA" id="ARBA00022842"/>
    </source>
</evidence>
<feature type="active site" description="Phosphoserine intermediate" evidence="7">
    <location>
        <position position="150"/>
    </location>
</feature>
<feature type="binding site" evidence="8">
    <location>
        <position position="376"/>
    </location>
    <ligand>
        <name>Zn(2+)</name>
        <dbReference type="ChEBI" id="CHEBI:29105"/>
        <label>2</label>
    </ligand>
</feature>
<feature type="region of interest" description="Disordered" evidence="10">
    <location>
        <begin position="33"/>
        <end position="73"/>
    </location>
</feature>
<dbReference type="InterPro" id="IPR017850">
    <property type="entry name" value="Alkaline_phosphatase_core_sf"/>
</dbReference>
<dbReference type="Proteomes" id="UP000198833">
    <property type="component" value="Unassembled WGS sequence"/>
</dbReference>
<organism evidence="12 13">
    <name type="scientific">Ignavigranum ruoffiae</name>
    <dbReference type="NCBI Taxonomy" id="89093"/>
    <lineage>
        <taxon>Bacteria</taxon>
        <taxon>Bacillati</taxon>
        <taxon>Bacillota</taxon>
        <taxon>Bacilli</taxon>
        <taxon>Lactobacillales</taxon>
        <taxon>Aerococcaceae</taxon>
        <taxon>Ignavigranum</taxon>
    </lineage>
</organism>
<keyword evidence="13" id="KW-1185">Reference proteome</keyword>
<comment type="cofactor">
    <cofactor evidence="8">
        <name>Mg(2+)</name>
        <dbReference type="ChEBI" id="CHEBI:18420"/>
    </cofactor>
    <text evidence="8">Binds 1 Mg(2+) ion.</text>
</comment>
<evidence type="ECO:0000256" key="3">
    <source>
        <dbReference type="ARBA" id="ARBA00022723"/>
    </source>
</evidence>
<dbReference type="CDD" id="cd16012">
    <property type="entry name" value="ALP"/>
    <property type="match status" value="1"/>
</dbReference>
<evidence type="ECO:0000256" key="11">
    <source>
        <dbReference type="SAM" id="SignalP"/>
    </source>
</evidence>
<feature type="binding site" evidence="8">
    <location>
        <position position="202"/>
    </location>
    <ligand>
        <name>Mg(2+)</name>
        <dbReference type="ChEBI" id="CHEBI:18420"/>
    </ligand>
</feature>
<keyword evidence="4" id="KW-0378">Hydrolase</keyword>
<evidence type="ECO:0000256" key="7">
    <source>
        <dbReference type="PIRSR" id="PIRSR601952-1"/>
    </source>
</evidence>
<feature type="binding site" evidence="8">
    <location>
        <position position="328"/>
    </location>
    <ligand>
        <name>Mg(2+)</name>
        <dbReference type="ChEBI" id="CHEBI:18420"/>
    </ligand>
</feature>
<feature type="signal peptide" evidence="11">
    <location>
        <begin position="1"/>
        <end position="24"/>
    </location>
</feature>
<evidence type="ECO:0000256" key="5">
    <source>
        <dbReference type="ARBA" id="ARBA00022833"/>
    </source>
</evidence>
<feature type="binding site" evidence="8">
    <location>
        <position position="377"/>
    </location>
    <ligand>
        <name>Zn(2+)</name>
        <dbReference type="ChEBI" id="CHEBI:29105"/>
        <label>2</label>
    </ligand>
</feature>
<dbReference type="PRINTS" id="PR00113">
    <property type="entry name" value="ALKPHPHTASE"/>
</dbReference>
<proteinExistence type="inferred from homology"/>
<dbReference type="GO" id="GO:0046872">
    <property type="term" value="F:metal ion binding"/>
    <property type="evidence" value="ECO:0007669"/>
    <property type="project" value="UniProtKB-KW"/>
</dbReference>
<dbReference type="EMBL" id="FOEN01000003">
    <property type="protein sequence ID" value="SEP88830.1"/>
    <property type="molecule type" value="Genomic_DNA"/>
</dbReference>
<feature type="binding site" evidence="8">
    <location>
        <position position="337"/>
    </location>
    <ligand>
        <name>Zn(2+)</name>
        <dbReference type="ChEBI" id="CHEBI:29105"/>
        <label>2</label>
    </ligand>
</feature>
<name>A0A1H9BIK1_9LACT</name>
<evidence type="ECO:0000256" key="2">
    <source>
        <dbReference type="ARBA" id="ARBA00022553"/>
    </source>
</evidence>
<reference evidence="12 13" key="1">
    <citation type="submission" date="2016-10" db="EMBL/GenBank/DDBJ databases">
        <authorList>
            <person name="de Groot N.N."/>
        </authorList>
    </citation>
    <scope>NUCLEOTIDE SEQUENCE [LARGE SCALE GENOMIC DNA]</scope>
    <source>
        <strain evidence="12 13">DSM 15695</strain>
    </source>
</reference>
<accession>A0A1H9BIK1</accession>
<sequence length="566" mass="61868">MKKSLVKKIVSVSAVSLMGLSTLASSVSQIAAEDTTSEVAESQAEETSAEETSEAASEESSQASSESLPIIKLPEDRPLKEDYSLVNENQAKYVFLFIGDGMGVMPVSAAEQYQGLMDNQDIKPTNMNFTDFPVIGLQSPYDCHSFIPDSASTATAFGAGNKTVSNTIGLNKDFTEASESSAEKAKKHGKSVGIISTVTLNHATPAAFYANVESRKSYYEIGLQLADSDFDYIAGGSLGDRTGENEDQKDLFDIMKEKGYTIAETKEDFDKINKDSEKVYAVSENLQDSGSMTYALDRKEGEQTLADMVAKGIEVMGDDENGFFMMAESGKIDWSEHANDSKTTIHEVIDFQDAIQKAVDFYNEHPEDTLIVVTADHATGGFTIGNGMTGYETYYNILEAQKDSQVAFDAKFEAAVEKNQELKFEDTFEMIKESFGLEIDKDNLQPMMSTKERYEASQSEDFNPYLVNEEEYKRLEEAFNLTLNTVEGAGGAAEAGYLYGGYNPISITCTRILGEKAGLTWTTTDHSGDKVPVYALGAGAQMFDGEFDNIDISLRINAAMGIPNND</sequence>
<dbReference type="RefSeq" id="WP_234971667.1">
    <property type="nucleotide sequence ID" value="NZ_FOEN01000003.1"/>
</dbReference>
<dbReference type="SMART" id="SM00098">
    <property type="entry name" value="alkPPc"/>
    <property type="match status" value="1"/>
</dbReference>
<dbReference type="STRING" id="89093.SAMN04488558_10312"/>
<evidence type="ECO:0000256" key="9">
    <source>
        <dbReference type="RuleBase" id="RU003946"/>
    </source>
</evidence>
<dbReference type="InterPro" id="IPR018299">
    <property type="entry name" value="Alkaline_phosphatase_AS"/>
</dbReference>
<feature type="binding site" evidence="8">
    <location>
        <position position="100"/>
    </location>
    <ligand>
        <name>Mg(2+)</name>
        <dbReference type="ChEBI" id="CHEBI:18420"/>
    </ligand>
</feature>
<comment type="similarity">
    <text evidence="1 9">Belongs to the alkaline phosphatase family.</text>
</comment>
<dbReference type="Gene3D" id="1.10.60.40">
    <property type="match status" value="1"/>
</dbReference>
<comment type="cofactor">
    <cofactor evidence="8">
        <name>Zn(2+)</name>
        <dbReference type="ChEBI" id="CHEBI:29105"/>
    </cofactor>
    <text evidence="8">Binds 2 Zn(2+) ions.</text>
</comment>
<protein>
    <submittedName>
        <fullName evidence="12">Alkaline phosphatase</fullName>
    </submittedName>
</protein>
<dbReference type="Pfam" id="PF00245">
    <property type="entry name" value="Alk_phosphatase"/>
    <property type="match status" value="1"/>
</dbReference>
<dbReference type="InterPro" id="IPR001952">
    <property type="entry name" value="Alkaline_phosphatase"/>
</dbReference>
<gene>
    <name evidence="12" type="ORF">SAMN04488558_10312</name>
</gene>
<evidence type="ECO:0000313" key="13">
    <source>
        <dbReference type="Proteomes" id="UP000198833"/>
    </source>
</evidence>
<evidence type="ECO:0000256" key="10">
    <source>
        <dbReference type="SAM" id="MobiDB-lite"/>
    </source>
</evidence>
<keyword evidence="11" id="KW-0732">Signal</keyword>
<keyword evidence="5 8" id="KW-0862">Zinc</keyword>
<feature type="binding site" evidence="8">
    <location>
        <position position="204"/>
    </location>
    <ligand>
        <name>Mg(2+)</name>
        <dbReference type="ChEBI" id="CHEBI:18420"/>
    </ligand>
</feature>
<evidence type="ECO:0000256" key="1">
    <source>
        <dbReference type="ARBA" id="ARBA00005984"/>
    </source>
</evidence>
<feature type="binding site" evidence="8">
    <location>
        <position position="526"/>
    </location>
    <ligand>
        <name>Zn(2+)</name>
        <dbReference type="ChEBI" id="CHEBI:29105"/>
        <label>2</label>
    </ligand>
</feature>
<evidence type="ECO:0000313" key="12">
    <source>
        <dbReference type="EMBL" id="SEP88830.1"/>
    </source>
</evidence>
<keyword evidence="3 8" id="KW-0479">Metal-binding</keyword>
<dbReference type="PANTHER" id="PTHR11596">
    <property type="entry name" value="ALKALINE PHOSPHATASE"/>
    <property type="match status" value="1"/>
</dbReference>
<dbReference type="GO" id="GO:0004035">
    <property type="term" value="F:alkaline phosphatase activity"/>
    <property type="evidence" value="ECO:0007669"/>
    <property type="project" value="TreeGrafter"/>
</dbReference>
<evidence type="ECO:0000256" key="4">
    <source>
        <dbReference type="ARBA" id="ARBA00022801"/>
    </source>
</evidence>
<dbReference type="PANTHER" id="PTHR11596:SF5">
    <property type="entry name" value="ALKALINE PHOSPHATASE"/>
    <property type="match status" value="1"/>
</dbReference>
<feature type="binding site" evidence="8">
    <location>
        <position position="100"/>
    </location>
    <ligand>
        <name>Zn(2+)</name>
        <dbReference type="ChEBI" id="CHEBI:29105"/>
        <label>2</label>
    </ligand>
</feature>
<feature type="compositionally biased region" description="Low complexity" evidence="10">
    <location>
        <begin position="58"/>
        <end position="67"/>
    </location>
</feature>
<dbReference type="PROSITE" id="PS00123">
    <property type="entry name" value="ALKALINE_PHOSPHATASE"/>
    <property type="match status" value="1"/>
</dbReference>
<keyword evidence="6 8" id="KW-0460">Magnesium</keyword>
<keyword evidence="2" id="KW-0597">Phosphoprotein</keyword>
<feature type="compositionally biased region" description="Acidic residues" evidence="10">
    <location>
        <begin position="43"/>
        <end position="57"/>
    </location>
</feature>
<dbReference type="Gene3D" id="3.40.720.10">
    <property type="entry name" value="Alkaline Phosphatase, subunit A"/>
    <property type="match status" value="1"/>
</dbReference>
<feature type="binding site" evidence="8">
    <location>
        <position position="333"/>
    </location>
    <ligand>
        <name>Zn(2+)</name>
        <dbReference type="ChEBI" id="CHEBI:29105"/>
        <label>2</label>
    </ligand>
</feature>
<dbReference type="SUPFAM" id="SSF53649">
    <property type="entry name" value="Alkaline phosphatase-like"/>
    <property type="match status" value="1"/>
</dbReference>
<evidence type="ECO:0000256" key="8">
    <source>
        <dbReference type="PIRSR" id="PIRSR601952-2"/>
    </source>
</evidence>
<dbReference type="AlphaFoldDB" id="A0A1H9BIK1"/>